<protein>
    <submittedName>
        <fullName evidence="2">Uncharacterized protein</fullName>
    </submittedName>
</protein>
<feature type="compositionally biased region" description="Basic and acidic residues" evidence="1">
    <location>
        <begin position="95"/>
        <end position="104"/>
    </location>
</feature>
<evidence type="ECO:0000256" key="1">
    <source>
        <dbReference type="SAM" id="MobiDB-lite"/>
    </source>
</evidence>
<dbReference type="EMBL" id="GEDC01017840">
    <property type="protein sequence ID" value="JAS19458.1"/>
    <property type="molecule type" value="Transcribed_RNA"/>
</dbReference>
<feature type="region of interest" description="Disordered" evidence="1">
    <location>
        <begin position="93"/>
        <end position="115"/>
    </location>
</feature>
<reference evidence="2" key="1">
    <citation type="submission" date="2015-12" db="EMBL/GenBank/DDBJ databases">
        <title>De novo transcriptome assembly of four potential Pierce s Disease insect vectors from Arizona vineyards.</title>
        <authorList>
            <person name="Tassone E.E."/>
        </authorList>
    </citation>
    <scope>NUCLEOTIDE SEQUENCE</scope>
</reference>
<organism evidence="2">
    <name type="scientific">Clastoptera arizonana</name>
    <name type="common">Arizona spittle bug</name>
    <dbReference type="NCBI Taxonomy" id="38151"/>
    <lineage>
        <taxon>Eukaryota</taxon>
        <taxon>Metazoa</taxon>
        <taxon>Ecdysozoa</taxon>
        <taxon>Arthropoda</taxon>
        <taxon>Hexapoda</taxon>
        <taxon>Insecta</taxon>
        <taxon>Pterygota</taxon>
        <taxon>Neoptera</taxon>
        <taxon>Paraneoptera</taxon>
        <taxon>Hemiptera</taxon>
        <taxon>Auchenorrhyncha</taxon>
        <taxon>Cercopoidea</taxon>
        <taxon>Clastopteridae</taxon>
        <taxon>Clastoptera</taxon>
    </lineage>
</organism>
<evidence type="ECO:0000313" key="2">
    <source>
        <dbReference type="EMBL" id="JAS19458.1"/>
    </source>
</evidence>
<gene>
    <name evidence="2" type="ORF">g.4084</name>
</gene>
<sequence>DDSESKQELDENCEFYDGPSNFIYYTGKDGTKGKTYCPQNKNIRTRSKNIVTHLPGAKQPVEGILEPLKIWQKFVDNEMVQLIVQQTNEQIVTESHGRYSRETYTRPTSTAEIEA</sequence>
<feature type="non-terminal residue" evidence="2">
    <location>
        <position position="1"/>
    </location>
</feature>
<feature type="compositionally biased region" description="Polar residues" evidence="1">
    <location>
        <begin position="105"/>
        <end position="115"/>
    </location>
</feature>
<dbReference type="AlphaFoldDB" id="A0A1B6D190"/>
<proteinExistence type="predicted"/>
<feature type="non-terminal residue" evidence="2">
    <location>
        <position position="115"/>
    </location>
</feature>
<accession>A0A1B6D190</accession>
<name>A0A1B6D190_9HEMI</name>